<evidence type="ECO:0000256" key="1">
    <source>
        <dbReference type="ARBA" id="ARBA00004418"/>
    </source>
</evidence>
<feature type="compositionally biased region" description="Polar residues" evidence="8">
    <location>
        <begin position="20"/>
        <end position="29"/>
    </location>
</feature>
<feature type="coiled-coil region" evidence="7">
    <location>
        <begin position="291"/>
        <end position="325"/>
    </location>
</feature>
<dbReference type="GO" id="GO:0042121">
    <property type="term" value="P:alginic acid biosynthetic process"/>
    <property type="evidence" value="ECO:0007669"/>
    <property type="project" value="UniProtKB-UniPathway"/>
</dbReference>
<keyword evidence="4" id="KW-0732">Signal</keyword>
<evidence type="ECO:0000256" key="7">
    <source>
        <dbReference type="SAM" id="Coils"/>
    </source>
</evidence>
<comment type="caution">
    <text evidence="10">The sequence shown here is derived from an EMBL/GenBank/DDBJ whole genome shotgun (WGS) entry which is preliminary data.</text>
</comment>
<dbReference type="GO" id="GO:0016788">
    <property type="term" value="F:hydrolase activity, acting on ester bonds"/>
    <property type="evidence" value="ECO:0007669"/>
    <property type="project" value="UniProtKB-ARBA"/>
</dbReference>
<evidence type="ECO:0000313" key="10">
    <source>
        <dbReference type="EMBL" id="PRQ09174.1"/>
    </source>
</evidence>
<dbReference type="SUPFAM" id="SSF52266">
    <property type="entry name" value="SGNH hydrolase"/>
    <property type="match status" value="1"/>
</dbReference>
<evidence type="ECO:0000256" key="6">
    <source>
        <dbReference type="ARBA" id="ARBA00022841"/>
    </source>
</evidence>
<evidence type="ECO:0000256" key="5">
    <source>
        <dbReference type="ARBA" id="ARBA00022764"/>
    </source>
</evidence>
<dbReference type="GO" id="GO:0042597">
    <property type="term" value="C:periplasmic space"/>
    <property type="evidence" value="ECO:0007669"/>
    <property type="project" value="UniProtKB-SubCell"/>
</dbReference>
<keyword evidence="3" id="KW-0808">Transferase</keyword>
<feature type="domain" description="AlgX/AlgJ SGNH hydrolase-like" evidence="9">
    <location>
        <begin position="428"/>
        <end position="533"/>
    </location>
</feature>
<evidence type="ECO:0000256" key="8">
    <source>
        <dbReference type="SAM" id="MobiDB-lite"/>
    </source>
</evidence>
<dbReference type="AlphaFoldDB" id="A0A2S9YVS1"/>
<evidence type="ECO:0000259" key="9">
    <source>
        <dbReference type="Pfam" id="PF16822"/>
    </source>
</evidence>
<dbReference type="Proteomes" id="UP000238823">
    <property type="component" value="Unassembled WGS sequence"/>
</dbReference>
<proteinExistence type="predicted"/>
<organism evidence="10 11">
    <name type="scientific">Enhygromyxa salina</name>
    <dbReference type="NCBI Taxonomy" id="215803"/>
    <lineage>
        <taxon>Bacteria</taxon>
        <taxon>Pseudomonadati</taxon>
        <taxon>Myxococcota</taxon>
        <taxon>Polyangia</taxon>
        <taxon>Nannocystales</taxon>
        <taxon>Nannocystaceae</taxon>
        <taxon>Enhygromyxa</taxon>
    </lineage>
</organism>
<keyword evidence="5" id="KW-0574">Periplasm</keyword>
<gene>
    <name evidence="10" type="ORF">ENSA7_11640</name>
</gene>
<dbReference type="Pfam" id="PF16822">
    <property type="entry name" value="ALGX"/>
    <property type="match status" value="1"/>
</dbReference>
<accession>A0A2S9YVS1</accession>
<dbReference type="GO" id="GO:0016740">
    <property type="term" value="F:transferase activity"/>
    <property type="evidence" value="ECO:0007669"/>
    <property type="project" value="UniProtKB-KW"/>
</dbReference>
<keyword evidence="7" id="KW-0175">Coiled coil</keyword>
<dbReference type="InterPro" id="IPR031811">
    <property type="entry name" value="ALGX/ALGJ_SGNH-like"/>
</dbReference>
<sequence>MVAMEYARRAQPSARASLMHSESSQSTQEPKPKPKRKWLRRTFISIQVLAGLVLGLVIAENVFTKRDEDAFPHVNFYVEDPELGVRLEPGATMNFRLRNNPLSTIHVNAQGYRGADWPAAGANEGEIIVLGDSQVFGLGVDDDATFSVQLAALTGRPVLNAGVPTYGPPEYLALAKELLEQRKPAMLVVTINFLNDAFEIDRPNKDRHTVWDGWAVRAEHAPAKVRQFPGRKWLYSQSHAFYAFRRWRHARGKAQLPDGEEAVDLGTPSEGRFEDLVVDSNSAHAQRDAELDQAKLALDASRTRIGKLDEELRSNRDRLDDLVREASEYEFGEFERDVARGEPGDIVDEDFGEEGRSVLLTAGLIRKAARERDAHLQRLLRKQERKGDTQAKDLIDTEAKLLAERHALRQQIANGIPLVPPPKSVFDEYIQQLQALCDEHGAELVLVALPVDVQVDASEWDKYGVSDRPDMSESLVLLRDLVDNAEQHGVRALDATDALREAEPGAFLDHDIHMTAKGHAAVGAALAARLATGLPVALPGGGLPDGLSFVPARDEWSPTEEVNVAGSTKAGCATQIEGDWLRVRCVRKDKRDGFGGLELVEGGTPATMLVHNRDGLTLTTPLTIGEPVTARFHFAKQIRELQVRWPVGDDGKPKFVGAFVDVEGQPKADEPAAELSRLCTCYEKTAEEFWCQETYPDGEAYQCQESCGGLWADPALIESCTAAFSDSCGRLLSCVQNDPLTAPDCPAGSVHAFASNACFAACDAAHPCASGTCTEWQGGGVCRA</sequence>
<protein>
    <recommendedName>
        <fullName evidence="9">AlgX/AlgJ SGNH hydrolase-like domain-containing protein</fullName>
    </recommendedName>
</protein>
<comment type="pathway">
    <text evidence="2">Glycan biosynthesis; alginate biosynthesis.</text>
</comment>
<evidence type="ECO:0000313" key="11">
    <source>
        <dbReference type="Proteomes" id="UP000238823"/>
    </source>
</evidence>
<evidence type="ECO:0000256" key="2">
    <source>
        <dbReference type="ARBA" id="ARBA00005182"/>
    </source>
</evidence>
<name>A0A2S9YVS1_9BACT</name>
<feature type="region of interest" description="Disordered" evidence="8">
    <location>
        <begin position="1"/>
        <end position="36"/>
    </location>
</feature>
<evidence type="ECO:0000256" key="4">
    <source>
        <dbReference type="ARBA" id="ARBA00022729"/>
    </source>
</evidence>
<dbReference type="EMBL" id="PVNL01000030">
    <property type="protein sequence ID" value="PRQ09174.1"/>
    <property type="molecule type" value="Genomic_DNA"/>
</dbReference>
<keyword evidence="6" id="KW-0016">Alginate biosynthesis</keyword>
<reference evidence="10 11" key="1">
    <citation type="submission" date="2018-03" db="EMBL/GenBank/DDBJ databases">
        <title>Draft Genome Sequences of the Obligatory Marine Myxobacteria Enhygromyxa salina SWB007.</title>
        <authorList>
            <person name="Poehlein A."/>
            <person name="Moghaddam J.A."/>
            <person name="Harms H."/>
            <person name="Alanjari M."/>
            <person name="Koenig G.M."/>
            <person name="Daniel R."/>
            <person name="Schaeberle T.F."/>
        </authorList>
    </citation>
    <scope>NUCLEOTIDE SEQUENCE [LARGE SCALE GENOMIC DNA]</scope>
    <source>
        <strain evidence="10 11">SWB007</strain>
    </source>
</reference>
<dbReference type="Gene3D" id="3.40.50.1110">
    <property type="entry name" value="SGNH hydrolase"/>
    <property type="match status" value="1"/>
</dbReference>
<evidence type="ECO:0000256" key="3">
    <source>
        <dbReference type="ARBA" id="ARBA00022679"/>
    </source>
</evidence>
<comment type="subcellular location">
    <subcellularLocation>
        <location evidence="1">Periplasm</location>
    </subcellularLocation>
</comment>
<dbReference type="UniPathway" id="UPA00286"/>
<dbReference type="InterPro" id="IPR036514">
    <property type="entry name" value="SGNH_hydro_sf"/>
</dbReference>